<name>A0A9N8H9Z4_9STRA</name>
<gene>
    <name evidence="13" type="ORF">SEMRO_299_G111250.1</name>
</gene>
<reference evidence="13" key="1">
    <citation type="submission" date="2020-06" db="EMBL/GenBank/DDBJ databases">
        <authorList>
            <consortium name="Plant Systems Biology data submission"/>
        </authorList>
    </citation>
    <scope>NUCLEOTIDE SEQUENCE</scope>
    <source>
        <strain evidence="13">D6</strain>
    </source>
</reference>
<dbReference type="PANTHER" id="PTHR11954:SF6">
    <property type="entry name" value="MACROPHAGE MIGRATION INHIBITORY FACTOR"/>
    <property type="match status" value="1"/>
</dbReference>
<keyword evidence="4" id="KW-0964">Secreted</keyword>
<dbReference type="OrthoDB" id="255819at2759"/>
<evidence type="ECO:0000256" key="10">
    <source>
        <dbReference type="ARBA" id="ARBA00041631"/>
    </source>
</evidence>
<dbReference type="EC" id="5.3.2.1" evidence="9"/>
<comment type="catalytic activity">
    <reaction evidence="7">
        <text>L-dopachrome = 5,6-dihydroxyindole-2-carboxylate</text>
        <dbReference type="Rhea" id="RHEA:13041"/>
        <dbReference type="ChEBI" id="CHEBI:16875"/>
        <dbReference type="ChEBI" id="CHEBI:57509"/>
        <dbReference type="EC" id="5.3.3.12"/>
    </reaction>
</comment>
<evidence type="ECO:0000256" key="8">
    <source>
        <dbReference type="ARBA" id="ARBA00038932"/>
    </source>
</evidence>
<comment type="subcellular location">
    <subcellularLocation>
        <location evidence="1">Secreted</location>
    </subcellularLocation>
</comment>
<comment type="similarity">
    <text evidence="2">Belongs to the MIF family.</text>
</comment>
<dbReference type="GO" id="GO:0050178">
    <property type="term" value="F:phenylpyruvate tautomerase activity"/>
    <property type="evidence" value="ECO:0007669"/>
    <property type="project" value="UniProtKB-EC"/>
</dbReference>
<protein>
    <recommendedName>
        <fullName evidence="12">L-dopachrome isomerase</fullName>
        <ecNumber evidence="9">5.3.2.1</ecNumber>
        <ecNumber evidence="8">5.3.3.12</ecNumber>
    </recommendedName>
    <alternativeName>
        <fullName evidence="10">L-dopachrome tautomerase</fullName>
    </alternativeName>
    <alternativeName>
        <fullName evidence="11">Phenylpyruvate tautomerase</fullName>
    </alternativeName>
</protein>
<dbReference type="GO" id="GO:0004167">
    <property type="term" value="F:dopachrome isomerase activity"/>
    <property type="evidence" value="ECO:0007669"/>
    <property type="project" value="UniProtKB-EC"/>
</dbReference>
<evidence type="ECO:0000256" key="7">
    <source>
        <dbReference type="ARBA" id="ARBA00036823"/>
    </source>
</evidence>
<evidence type="ECO:0000256" key="11">
    <source>
        <dbReference type="ARBA" id="ARBA00041912"/>
    </source>
</evidence>
<proteinExistence type="inferred from homology"/>
<keyword evidence="3" id="KW-0202">Cytokine</keyword>
<evidence type="ECO:0000256" key="6">
    <source>
        <dbReference type="ARBA" id="ARBA00036735"/>
    </source>
</evidence>
<evidence type="ECO:0000256" key="12">
    <source>
        <dbReference type="ARBA" id="ARBA00042730"/>
    </source>
</evidence>
<evidence type="ECO:0000313" key="13">
    <source>
        <dbReference type="EMBL" id="CAB9507248.1"/>
    </source>
</evidence>
<dbReference type="Proteomes" id="UP001153069">
    <property type="component" value="Unassembled WGS sequence"/>
</dbReference>
<dbReference type="EC" id="5.3.3.12" evidence="8"/>
<evidence type="ECO:0000256" key="3">
    <source>
        <dbReference type="ARBA" id="ARBA00022514"/>
    </source>
</evidence>
<dbReference type="Pfam" id="PF01187">
    <property type="entry name" value="MIF"/>
    <property type="match status" value="1"/>
</dbReference>
<evidence type="ECO:0000256" key="9">
    <source>
        <dbReference type="ARBA" id="ARBA00039086"/>
    </source>
</evidence>
<evidence type="ECO:0000313" key="14">
    <source>
        <dbReference type="Proteomes" id="UP001153069"/>
    </source>
</evidence>
<evidence type="ECO:0000256" key="5">
    <source>
        <dbReference type="ARBA" id="ARBA00023235"/>
    </source>
</evidence>
<dbReference type="AlphaFoldDB" id="A0A9N8H9Z4"/>
<dbReference type="EMBL" id="CAICTM010000298">
    <property type="protein sequence ID" value="CAB9507248.1"/>
    <property type="molecule type" value="Genomic_DNA"/>
</dbReference>
<evidence type="ECO:0000256" key="1">
    <source>
        <dbReference type="ARBA" id="ARBA00004613"/>
    </source>
</evidence>
<sequence>MATLEPGTNICDLPGDPSLILTTNVDLGDKKMEIMKACSKAIQAATGKPEAYIAVSINDKASVIFGGTDEPTALGCLYSIGAIAQESNGKIQTSVTDLLEPFGVSESRIYINFFDMPRANVGWSRRTFAG</sequence>
<accession>A0A9N8H9Z4</accession>
<comment type="catalytic activity">
    <reaction evidence="6">
        <text>3-phenylpyruvate = enol-phenylpyruvate</text>
        <dbReference type="Rhea" id="RHEA:17097"/>
        <dbReference type="ChEBI" id="CHEBI:16815"/>
        <dbReference type="ChEBI" id="CHEBI:18005"/>
        <dbReference type="EC" id="5.3.2.1"/>
    </reaction>
</comment>
<keyword evidence="5" id="KW-0413">Isomerase</keyword>
<dbReference type="InterPro" id="IPR001398">
    <property type="entry name" value="Macrophage_inhib_fac"/>
</dbReference>
<dbReference type="Gene3D" id="3.30.429.10">
    <property type="entry name" value="Macrophage Migration Inhibitory Factor"/>
    <property type="match status" value="1"/>
</dbReference>
<evidence type="ECO:0000256" key="4">
    <source>
        <dbReference type="ARBA" id="ARBA00022525"/>
    </source>
</evidence>
<dbReference type="InterPro" id="IPR014347">
    <property type="entry name" value="Tautomerase/MIF_sf"/>
</dbReference>
<dbReference type="GO" id="GO:0005125">
    <property type="term" value="F:cytokine activity"/>
    <property type="evidence" value="ECO:0007669"/>
    <property type="project" value="UniProtKB-KW"/>
</dbReference>
<organism evidence="13 14">
    <name type="scientific">Seminavis robusta</name>
    <dbReference type="NCBI Taxonomy" id="568900"/>
    <lineage>
        <taxon>Eukaryota</taxon>
        <taxon>Sar</taxon>
        <taxon>Stramenopiles</taxon>
        <taxon>Ochrophyta</taxon>
        <taxon>Bacillariophyta</taxon>
        <taxon>Bacillariophyceae</taxon>
        <taxon>Bacillariophycidae</taxon>
        <taxon>Naviculales</taxon>
        <taxon>Naviculaceae</taxon>
        <taxon>Seminavis</taxon>
    </lineage>
</organism>
<dbReference type="PANTHER" id="PTHR11954">
    <property type="entry name" value="D-DOPACHROME DECARBOXYLASE"/>
    <property type="match status" value="1"/>
</dbReference>
<comment type="caution">
    <text evidence="13">The sequence shown here is derived from an EMBL/GenBank/DDBJ whole genome shotgun (WGS) entry which is preliminary data.</text>
</comment>
<evidence type="ECO:0000256" key="2">
    <source>
        <dbReference type="ARBA" id="ARBA00005851"/>
    </source>
</evidence>
<dbReference type="GO" id="GO:0005615">
    <property type="term" value="C:extracellular space"/>
    <property type="evidence" value="ECO:0007669"/>
    <property type="project" value="UniProtKB-KW"/>
</dbReference>
<keyword evidence="14" id="KW-1185">Reference proteome</keyword>
<dbReference type="SUPFAM" id="SSF55331">
    <property type="entry name" value="Tautomerase/MIF"/>
    <property type="match status" value="1"/>
</dbReference>